<accession>A0ABP0U0U0</accession>
<dbReference type="InterPro" id="IPR000073">
    <property type="entry name" value="AB_hydrolase_1"/>
</dbReference>
<dbReference type="InterPro" id="IPR000639">
    <property type="entry name" value="Epox_hydrolase-like"/>
</dbReference>
<dbReference type="PRINTS" id="PR00412">
    <property type="entry name" value="EPOXHYDRLASE"/>
</dbReference>
<dbReference type="PANTHER" id="PTHR43689:SF53">
    <property type="entry name" value="ALPHA_BETA-HYDROLASES SUPERFAMILY PROTEIN"/>
    <property type="match status" value="1"/>
</dbReference>
<evidence type="ECO:0000313" key="3">
    <source>
        <dbReference type="Proteomes" id="UP001497512"/>
    </source>
</evidence>
<dbReference type="EMBL" id="OZ019908">
    <property type="protein sequence ID" value="CAK9207380.1"/>
    <property type="molecule type" value="Genomic_DNA"/>
</dbReference>
<dbReference type="SUPFAM" id="SSF53474">
    <property type="entry name" value="alpha/beta-Hydrolases"/>
    <property type="match status" value="1"/>
</dbReference>
<feature type="domain" description="AB hydrolase-1" evidence="1">
    <location>
        <begin position="132"/>
        <end position="384"/>
    </location>
</feature>
<organism evidence="2 3">
    <name type="scientific">Sphagnum troendelagicum</name>
    <dbReference type="NCBI Taxonomy" id="128251"/>
    <lineage>
        <taxon>Eukaryota</taxon>
        <taxon>Viridiplantae</taxon>
        <taxon>Streptophyta</taxon>
        <taxon>Embryophyta</taxon>
        <taxon>Bryophyta</taxon>
        <taxon>Sphagnophytina</taxon>
        <taxon>Sphagnopsida</taxon>
        <taxon>Sphagnales</taxon>
        <taxon>Sphagnaceae</taxon>
        <taxon>Sphagnum</taxon>
    </lineage>
</organism>
<dbReference type="PRINTS" id="PR00111">
    <property type="entry name" value="ABHYDROLASE"/>
</dbReference>
<protein>
    <recommendedName>
        <fullName evidence="1">AB hydrolase-1 domain-containing protein</fullName>
    </recommendedName>
</protein>
<evidence type="ECO:0000313" key="2">
    <source>
        <dbReference type="EMBL" id="CAK9207380.1"/>
    </source>
</evidence>
<gene>
    <name evidence="2" type="ORF">CSSPTR1EN2_LOCUS8777</name>
</gene>
<proteinExistence type="predicted"/>
<dbReference type="InterPro" id="IPR029058">
    <property type="entry name" value="AB_hydrolase_fold"/>
</dbReference>
<reference evidence="2" key="1">
    <citation type="submission" date="2024-02" db="EMBL/GenBank/DDBJ databases">
        <authorList>
            <consortium name="ELIXIR-Norway"/>
            <consortium name="Elixir Norway"/>
        </authorList>
    </citation>
    <scope>NUCLEOTIDE SEQUENCE</scope>
</reference>
<dbReference type="Pfam" id="PF12697">
    <property type="entry name" value="Abhydrolase_6"/>
    <property type="match status" value="1"/>
</dbReference>
<dbReference type="Proteomes" id="UP001497512">
    <property type="component" value="Chromosome 16"/>
</dbReference>
<sequence>MALVCCNAGVIIGGVLAPLPRPSSSSSSSSSSAHPLARRFSALCTPFCLLAGRQNRHHRNRQSLSCAPLRQIRSATRGILAELTPTSSVQSPAIVSTDAFAIESDITVETRTWNWHGYNIRYQTAGKSGPALVLIHGFGANCDHWRKNVPALAMSHRVYAIDLLGYGFADKPSPRDMAPNTLYTFETWGNQILDFCSDVVNDPAFVICNSVGGIVGLQAALAEPEKVRGLLLLNVSLRMLHIKKQGWFMRPFVKGLQNVLRNTNLGQWFFQSVAKPQAVKKILSQCYHDVSAVTDELVEKILQPGLQPGAADVFLDFICYSGGPLPEEMLPNVKCPVLIAWGEKDPWEPVALGRAYGDFDTVEEFVVFPNVGHCPQDEAPHLVNPLVEQFVARHAS</sequence>
<evidence type="ECO:0000259" key="1">
    <source>
        <dbReference type="Pfam" id="PF12697"/>
    </source>
</evidence>
<dbReference type="Gene3D" id="3.40.50.1820">
    <property type="entry name" value="alpha/beta hydrolase"/>
    <property type="match status" value="1"/>
</dbReference>
<name>A0ABP0U0U0_9BRYO</name>
<keyword evidence="3" id="KW-1185">Reference proteome</keyword>
<dbReference type="PANTHER" id="PTHR43689">
    <property type="entry name" value="HYDROLASE"/>
    <property type="match status" value="1"/>
</dbReference>